<sequence>MNITLRPAEPDDEAFLRRVYASTRAAELAVVDWTEAQQDAFVRQQFAAQDASYREHYPGAVLQVIQDDGTPAGRLYVHRRPGEIRIMDIALLPEHRNRGIGTALLRGLQAEGAAAGKPVSIHVERFNPALRLYERLGFRPVADRGVYLLLEWTPVGRAPAR</sequence>
<dbReference type="InterPro" id="IPR050680">
    <property type="entry name" value="YpeA/RimI_acetyltransf"/>
</dbReference>
<dbReference type="PANTHER" id="PTHR43420:SF12">
    <property type="entry name" value="N-ACETYLTRANSFERASE DOMAIN-CONTAINING PROTEIN"/>
    <property type="match status" value="1"/>
</dbReference>
<evidence type="ECO:0000259" key="3">
    <source>
        <dbReference type="PROSITE" id="PS51186"/>
    </source>
</evidence>
<evidence type="ECO:0000256" key="1">
    <source>
        <dbReference type="ARBA" id="ARBA00022679"/>
    </source>
</evidence>
<dbReference type="PANTHER" id="PTHR43420">
    <property type="entry name" value="ACETYLTRANSFERASE"/>
    <property type="match status" value="1"/>
</dbReference>
<protein>
    <submittedName>
        <fullName evidence="4">Acetyltransferase, GNAT family</fullName>
    </submittedName>
</protein>
<dbReference type="InterPro" id="IPR016181">
    <property type="entry name" value="Acyl_CoA_acyltransferase"/>
</dbReference>
<name>A0A6J4UEX0_9BACT</name>
<evidence type="ECO:0000313" key="4">
    <source>
        <dbReference type="EMBL" id="CAA9545674.1"/>
    </source>
</evidence>
<dbReference type="InterPro" id="IPR000182">
    <property type="entry name" value="GNAT_dom"/>
</dbReference>
<evidence type="ECO:0000256" key="2">
    <source>
        <dbReference type="ARBA" id="ARBA00023315"/>
    </source>
</evidence>
<keyword evidence="1 4" id="KW-0808">Transferase</keyword>
<accession>A0A6J4UEX0</accession>
<dbReference type="AlphaFoldDB" id="A0A6J4UEX0"/>
<dbReference type="Pfam" id="PF00583">
    <property type="entry name" value="Acetyltransf_1"/>
    <property type="match status" value="1"/>
</dbReference>
<organism evidence="4">
    <name type="scientific">uncultured Thermomicrobiales bacterium</name>
    <dbReference type="NCBI Taxonomy" id="1645740"/>
    <lineage>
        <taxon>Bacteria</taxon>
        <taxon>Pseudomonadati</taxon>
        <taxon>Thermomicrobiota</taxon>
        <taxon>Thermomicrobia</taxon>
        <taxon>Thermomicrobiales</taxon>
        <taxon>environmental samples</taxon>
    </lineage>
</organism>
<dbReference type="PROSITE" id="PS51186">
    <property type="entry name" value="GNAT"/>
    <property type="match status" value="1"/>
</dbReference>
<dbReference type="EMBL" id="CADCWE010000155">
    <property type="protein sequence ID" value="CAA9545674.1"/>
    <property type="molecule type" value="Genomic_DNA"/>
</dbReference>
<keyword evidence="2" id="KW-0012">Acyltransferase</keyword>
<proteinExistence type="predicted"/>
<dbReference type="SUPFAM" id="SSF55729">
    <property type="entry name" value="Acyl-CoA N-acyltransferases (Nat)"/>
    <property type="match status" value="1"/>
</dbReference>
<dbReference type="GO" id="GO:0016747">
    <property type="term" value="F:acyltransferase activity, transferring groups other than amino-acyl groups"/>
    <property type="evidence" value="ECO:0007669"/>
    <property type="project" value="InterPro"/>
</dbReference>
<dbReference type="CDD" id="cd04301">
    <property type="entry name" value="NAT_SF"/>
    <property type="match status" value="1"/>
</dbReference>
<reference evidence="4" key="1">
    <citation type="submission" date="2020-02" db="EMBL/GenBank/DDBJ databases">
        <authorList>
            <person name="Meier V. D."/>
        </authorList>
    </citation>
    <scope>NUCLEOTIDE SEQUENCE</scope>
    <source>
        <strain evidence="4">AVDCRST_MAG73</strain>
    </source>
</reference>
<feature type="domain" description="N-acetyltransferase" evidence="3">
    <location>
        <begin position="3"/>
        <end position="156"/>
    </location>
</feature>
<gene>
    <name evidence="4" type="ORF">AVDCRST_MAG73-2382</name>
</gene>
<dbReference type="Gene3D" id="3.40.630.30">
    <property type="match status" value="1"/>
</dbReference>